<organism evidence="1 2">
    <name type="scientific">Ceratocystis fimbriata CBS 114723</name>
    <dbReference type="NCBI Taxonomy" id="1035309"/>
    <lineage>
        <taxon>Eukaryota</taxon>
        <taxon>Fungi</taxon>
        <taxon>Dikarya</taxon>
        <taxon>Ascomycota</taxon>
        <taxon>Pezizomycotina</taxon>
        <taxon>Sordariomycetes</taxon>
        <taxon>Hypocreomycetidae</taxon>
        <taxon>Microascales</taxon>
        <taxon>Ceratocystidaceae</taxon>
        <taxon>Ceratocystis</taxon>
    </lineage>
</organism>
<evidence type="ECO:0000313" key="2">
    <source>
        <dbReference type="Proteomes" id="UP000222788"/>
    </source>
</evidence>
<dbReference type="AlphaFoldDB" id="A0A2C5X0J4"/>
<dbReference type="Pfam" id="PF17316">
    <property type="entry name" value="Perilipin_2"/>
    <property type="match status" value="1"/>
</dbReference>
<dbReference type="Proteomes" id="UP000222788">
    <property type="component" value="Unassembled WGS sequence"/>
</dbReference>
<reference evidence="1 2" key="2">
    <citation type="journal article" date="2013" name="IMA Fungus">
        <title>IMA Genome-F 1: Ceratocystis fimbriata: Draft nuclear genome sequence for the plant pathogen, Ceratocystis fimbriata.</title>
        <authorList>
            <person name="Wilken P.M."/>
            <person name="Steenkamp E.T."/>
            <person name="Wingfield M.J."/>
            <person name="de Beer Z.W."/>
            <person name="Wingfield B.D."/>
        </authorList>
    </citation>
    <scope>NUCLEOTIDE SEQUENCE [LARGE SCALE GENOMIC DNA]</scope>
    <source>
        <strain evidence="1 2">CBS 114723</strain>
    </source>
</reference>
<keyword evidence="2" id="KW-1185">Reference proteome</keyword>
<sequence length="201" mass="21955">MATTDASHKTLTVEVNSAFLKESTYADIVDLSAQHLLDYPIVKDSVDTVTTSPYTKNTYVQKSIALGDSAYKTFAVPVLGYISKPYQYVQPYVKKADSIGDETLSKVDARFPAFKKPTSELYAEARSTVLMPYQKTVEGRNHILSTYNAERKKLGTDGLVAYTKALVGTAFVLGSEGLAWANSTFKKAGEEASKPTEAAEK</sequence>
<proteinExistence type="predicted"/>
<dbReference type="EMBL" id="APWK03000092">
    <property type="protein sequence ID" value="PHH51490.1"/>
    <property type="molecule type" value="Genomic_DNA"/>
</dbReference>
<dbReference type="STRING" id="1035309.A0A2C5X0J4"/>
<protein>
    <recommendedName>
        <fullName evidence="3">Perilipin-2</fullName>
    </recommendedName>
</protein>
<reference evidence="1 2" key="1">
    <citation type="journal article" date="2013" name="Fungal Biol.">
        <title>Analysis of microsatellite markers in the genome of the plant pathogen Ceratocystis fimbriata.</title>
        <authorList>
            <person name="Simpson M.C."/>
            <person name="Wilken P.M."/>
            <person name="Coetzee M.P."/>
            <person name="Wingfield M.J."/>
            <person name="Wingfield B.D."/>
        </authorList>
    </citation>
    <scope>NUCLEOTIDE SEQUENCE [LARGE SCALE GENOMIC DNA]</scope>
    <source>
        <strain evidence="1 2">CBS 114723</strain>
    </source>
</reference>
<accession>A0A2C5X0J4</accession>
<dbReference type="OrthoDB" id="376826at2759"/>
<gene>
    <name evidence="1" type="ORF">CFIMG_008703RA00001</name>
</gene>
<evidence type="ECO:0008006" key="3">
    <source>
        <dbReference type="Google" id="ProtNLM"/>
    </source>
</evidence>
<evidence type="ECO:0000313" key="1">
    <source>
        <dbReference type="EMBL" id="PHH51490.1"/>
    </source>
</evidence>
<name>A0A2C5X0J4_9PEZI</name>
<comment type="caution">
    <text evidence="1">The sequence shown here is derived from an EMBL/GenBank/DDBJ whole genome shotgun (WGS) entry which is preliminary data.</text>
</comment>